<dbReference type="Proteomes" id="UP000236290">
    <property type="component" value="Unassembled WGS sequence"/>
</dbReference>
<feature type="compositionally biased region" description="Low complexity" evidence="7">
    <location>
        <begin position="369"/>
        <end position="379"/>
    </location>
</feature>
<dbReference type="OrthoDB" id="6159439at2759"/>
<gene>
    <name evidence="9" type="ORF">THARTR1_09114</name>
</gene>
<feature type="compositionally biased region" description="Polar residues" evidence="7">
    <location>
        <begin position="58"/>
        <end position="69"/>
    </location>
</feature>
<dbReference type="Pfam" id="PF00046">
    <property type="entry name" value="Homeodomain"/>
    <property type="match status" value="1"/>
</dbReference>
<evidence type="ECO:0000256" key="3">
    <source>
        <dbReference type="ARBA" id="ARBA00023155"/>
    </source>
</evidence>
<feature type="region of interest" description="Disordered" evidence="7">
    <location>
        <begin position="462"/>
        <end position="493"/>
    </location>
</feature>
<evidence type="ECO:0000256" key="7">
    <source>
        <dbReference type="SAM" id="MobiDB-lite"/>
    </source>
</evidence>
<proteinExistence type="predicted"/>
<dbReference type="PANTHER" id="PTHR24323">
    <property type="entry name" value="CEH-10 HOMEODOMAIN-CONTAINING HOMOLOG"/>
    <property type="match status" value="1"/>
</dbReference>
<dbReference type="InterPro" id="IPR017970">
    <property type="entry name" value="Homeobox_CS"/>
</dbReference>
<evidence type="ECO:0000256" key="6">
    <source>
        <dbReference type="RuleBase" id="RU000682"/>
    </source>
</evidence>
<feature type="DNA-binding region" description="Homeobox" evidence="5">
    <location>
        <begin position="122"/>
        <end position="181"/>
    </location>
</feature>
<dbReference type="SUPFAM" id="SSF46689">
    <property type="entry name" value="Homeodomain-like"/>
    <property type="match status" value="1"/>
</dbReference>
<dbReference type="SMART" id="SM00389">
    <property type="entry name" value="HOX"/>
    <property type="match status" value="1"/>
</dbReference>
<feature type="compositionally biased region" description="Basic residues" evidence="7">
    <location>
        <begin position="476"/>
        <end position="486"/>
    </location>
</feature>
<evidence type="ECO:0000256" key="1">
    <source>
        <dbReference type="ARBA" id="ARBA00004123"/>
    </source>
</evidence>
<reference evidence="9 10" key="1">
    <citation type="submission" date="2017-02" db="EMBL/GenBank/DDBJ databases">
        <title>Genomes of Trichoderma spp. with biocontrol activity.</title>
        <authorList>
            <person name="Gardiner D."/>
            <person name="Kazan K."/>
            <person name="Vos C."/>
            <person name="Harvey P."/>
        </authorList>
    </citation>
    <scope>NUCLEOTIDE SEQUENCE [LARGE SCALE GENOMIC DNA]</scope>
    <source>
        <strain evidence="9 10">Tr1</strain>
    </source>
</reference>
<dbReference type="Gene3D" id="1.10.10.60">
    <property type="entry name" value="Homeodomain-like"/>
    <property type="match status" value="1"/>
</dbReference>
<dbReference type="CDD" id="cd00086">
    <property type="entry name" value="homeodomain"/>
    <property type="match status" value="1"/>
</dbReference>
<dbReference type="GO" id="GO:0005634">
    <property type="term" value="C:nucleus"/>
    <property type="evidence" value="ECO:0007669"/>
    <property type="project" value="UniProtKB-SubCell"/>
</dbReference>
<keyword evidence="4 5" id="KW-0539">Nucleus</keyword>
<dbReference type="InterPro" id="IPR001356">
    <property type="entry name" value="HD"/>
</dbReference>
<evidence type="ECO:0000256" key="5">
    <source>
        <dbReference type="PROSITE-ProRule" id="PRU00108"/>
    </source>
</evidence>
<protein>
    <recommendedName>
        <fullName evidence="8">Homeobox domain-containing protein</fullName>
    </recommendedName>
</protein>
<dbReference type="PANTHER" id="PTHR24323:SF7">
    <property type="entry name" value="HOMEOBOX DOMAIN-CONTAINING PROTEIN"/>
    <property type="match status" value="1"/>
</dbReference>
<dbReference type="AlphaFoldDB" id="A0A2K0TX62"/>
<feature type="compositionally biased region" description="Low complexity" evidence="7">
    <location>
        <begin position="48"/>
        <end position="57"/>
    </location>
</feature>
<name>A0A2K0TX62_TRIHA</name>
<comment type="caution">
    <text evidence="9">The sequence shown here is derived from an EMBL/GenBank/DDBJ whole genome shotgun (WGS) entry which is preliminary data.</text>
</comment>
<dbReference type="InterPro" id="IPR051775">
    <property type="entry name" value="Homeobox_domain"/>
</dbReference>
<organism evidence="9 10">
    <name type="scientific">Trichoderma harzianum</name>
    <name type="common">Hypocrea lixii</name>
    <dbReference type="NCBI Taxonomy" id="5544"/>
    <lineage>
        <taxon>Eukaryota</taxon>
        <taxon>Fungi</taxon>
        <taxon>Dikarya</taxon>
        <taxon>Ascomycota</taxon>
        <taxon>Pezizomycotina</taxon>
        <taxon>Sordariomycetes</taxon>
        <taxon>Hypocreomycetidae</taxon>
        <taxon>Hypocreales</taxon>
        <taxon>Hypocreaceae</taxon>
        <taxon>Trichoderma</taxon>
    </lineage>
</organism>
<dbReference type="InterPro" id="IPR009057">
    <property type="entry name" value="Homeodomain-like_sf"/>
</dbReference>
<feature type="region of interest" description="Disordered" evidence="7">
    <location>
        <begin position="34"/>
        <end position="132"/>
    </location>
</feature>
<feature type="domain" description="Homeobox" evidence="8">
    <location>
        <begin position="120"/>
        <end position="180"/>
    </location>
</feature>
<dbReference type="GO" id="GO:0000981">
    <property type="term" value="F:DNA-binding transcription factor activity, RNA polymerase II-specific"/>
    <property type="evidence" value="ECO:0007669"/>
    <property type="project" value="InterPro"/>
</dbReference>
<dbReference type="PROSITE" id="PS00027">
    <property type="entry name" value="HOMEOBOX_1"/>
    <property type="match status" value="1"/>
</dbReference>
<evidence type="ECO:0000256" key="2">
    <source>
        <dbReference type="ARBA" id="ARBA00023125"/>
    </source>
</evidence>
<comment type="subcellular location">
    <subcellularLocation>
        <location evidence="1 5 6">Nucleus</location>
    </subcellularLocation>
</comment>
<evidence type="ECO:0000256" key="4">
    <source>
        <dbReference type="ARBA" id="ARBA00023242"/>
    </source>
</evidence>
<keyword evidence="2 5" id="KW-0238">DNA-binding</keyword>
<keyword evidence="3 5" id="KW-0371">Homeobox</keyword>
<dbReference type="EMBL" id="MTYI01000165">
    <property type="protein sequence ID" value="PNP50125.1"/>
    <property type="molecule type" value="Genomic_DNA"/>
</dbReference>
<sequence>MQLELMYPIPTASCTSTTHTPLPYHVLSLHVETDRPSAPLRSTTRDTNNNNNNNNNNQQLSTAAMSNSPLTPPASMADLDHHHHQHLRHVSSPSPIRTSEYMPGMAQSALPTVSSPTTDKHPKGKRKRTATKDKLILEEAYSINPKPDKQARLEIVNRVSLNEKEVQIWFQNRRQNDRRKSRPLSPQELAALRFSGMHNIASDPITSRSIVVELDPASFPSSGHSPDLISHPLSPPSHHPNSPLHVHPHHAGVEAIHATPAPHYGCPPFSANGLPHVTPQRQLYPSSQDEVHHASHSVGYLANRWNLGNSYATPLSRDNSVKFDPFYPSSCSSNSSRAYQSQMRLSLSLEGKAELVANNESSPVRETPSRPSSTLPSLSQYRQRSLQRSHSALPAVTLPPISTLTNSLPPRLVRGRSRDVHAWELCADSETRDELTAQAEHESSGSAIAAISLLRSSSGILQPSSIKRNAPLSKYQRSRQTKKPRLGRTSSSVARLETCWANDERPRESFHAKMNVSMLVSPSDSDKENWSPRDGATCVEGRRQMAPGSPIRSQSARRIGRALQGRKSPAAFLVRSDAVPSEPCSPVKTGVHGFRDLVAKAESPRDDEVSRFMCGEVSPSKKGDMDCVAGLLSLSQGAWR</sequence>
<feature type="compositionally biased region" description="Polar residues" evidence="7">
    <location>
        <begin position="380"/>
        <end position="390"/>
    </location>
</feature>
<dbReference type="GO" id="GO:0000976">
    <property type="term" value="F:transcription cis-regulatory region binding"/>
    <property type="evidence" value="ECO:0007669"/>
    <property type="project" value="TreeGrafter"/>
</dbReference>
<dbReference type="PROSITE" id="PS50071">
    <property type="entry name" value="HOMEOBOX_2"/>
    <property type="match status" value="1"/>
</dbReference>
<feature type="region of interest" description="Disordered" evidence="7">
    <location>
        <begin position="358"/>
        <end position="392"/>
    </location>
</feature>
<evidence type="ECO:0000313" key="10">
    <source>
        <dbReference type="Proteomes" id="UP000236290"/>
    </source>
</evidence>
<evidence type="ECO:0000259" key="8">
    <source>
        <dbReference type="PROSITE" id="PS50071"/>
    </source>
</evidence>
<accession>A0A2K0TX62</accession>
<evidence type="ECO:0000313" key="9">
    <source>
        <dbReference type="EMBL" id="PNP50125.1"/>
    </source>
</evidence>